<feature type="domain" description="DUF1559" evidence="1">
    <location>
        <begin position="39"/>
        <end position="78"/>
    </location>
</feature>
<dbReference type="SUPFAM" id="SSF54523">
    <property type="entry name" value="Pili subunits"/>
    <property type="match status" value="1"/>
</dbReference>
<dbReference type="PANTHER" id="PTHR30093">
    <property type="entry name" value="GENERAL SECRETION PATHWAY PROTEIN G"/>
    <property type="match status" value="1"/>
</dbReference>
<dbReference type="Pfam" id="PF07596">
    <property type="entry name" value="SBP_bac_10"/>
    <property type="match status" value="1"/>
</dbReference>
<dbReference type="Proteomes" id="UP000317369">
    <property type="component" value="Chromosome"/>
</dbReference>
<dbReference type="AlphaFoldDB" id="A0A517YSL5"/>
<dbReference type="EMBL" id="CP036425">
    <property type="protein sequence ID" value="QDU33233.1"/>
    <property type="molecule type" value="Genomic_DNA"/>
</dbReference>
<proteinExistence type="predicted"/>
<dbReference type="InterPro" id="IPR011453">
    <property type="entry name" value="DUF1559"/>
</dbReference>
<organism evidence="2 3">
    <name type="scientific">Poriferisphaera corsica</name>
    <dbReference type="NCBI Taxonomy" id="2528020"/>
    <lineage>
        <taxon>Bacteria</taxon>
        <taxon>Pseudomonadati</taxon>
        <taxon>Planctomycetota</taxon>
        <taxon>Phycisphaerae</taxon>
        <taxon>Phycisphaerales</taxon>
        <taxon>Phycisphaeraceae</taxon>
        <taxon>Poriferisphaera</taxon>
    </lineage>
</organism>
<evidence type="ECO:0000313" key="3">
    <source>
        <dbReference type="Proteomes" id="UP000317369"/>
    </source>
</evidence>
<dbReference type="NCBIfam" id="TIGR02532">
    <property type="entry name" value="IV_pilin_GFxxxE"/>
    <property type="match status" value="1"/>
</dbReference>
<reference evidence="2 3" key="1">
    <citation type="submission" date="2019-02" db="EMBL/GenBank/DDBJ databases">
        <title>Deep-cultivation of Planctomycetes and their phenomic and genomic characterization uncovers novel biology.</title>
        <authorList>
            <person name="Wiegand S."/>
            <person name="Jogler M."/>
            <person name="Boedeker C."/>
            <person name="Pinto D."/>
            <person name="Vollmers J."/>
            <person name="Rivas-Marin E."/>
            <person name="Kohn T."/>
            <person name="Peeters S.H."/>
            <person name="Heuer A."/>
            <person name="Rast P."/>
            <person name="Oberbeckmann S."/>
            <person name="Bunk B."/>
            <person name="Jeske O."/>
            <person name="Meyerdierks A."/>
            <person name="Storesund J.E."/>
            <person name="Kallscheuer N."/>
            <person name="Luecker S."/>
            <person name="Lage O.M."/>
            <person name="Pohl T."/>
            <person name="Merkel B.J."/>
            <person name="Hornburger P."/>
            <person name="Mueller R.-W."/>
            <person name="Bruemmer F."/>
            <person name="Labrenz M."/>
            <person name="Spormann A.M."/>
            <person name="Op den Camp H."/>
            <person name="Overmann J."/>
            <person name="Amann R."/>
            <person name="Jetten M.S.M."/>
            <person name="Mascher T."/>
            <person name="Medema M.H."/>
            <person name="Devos D.P."/>
            <person name="Kaster A.-K."/>
            <person name="Ovreas L."/>
            <person name="Rohde M."/>
            <person name="Galperin M.Y."/>
            <person name="Jogler C."/>
        </authorList>
    </citation>
    <scope>NUCLEOTIDE SEQUENCE [LARGE SCALE GENOMIC DNA]</scope>
    <source>
        <strain evidence="2 3">KS4</strain>
    </source>
</reference>
<dbReference type="RefSeq" id="WP_145076027.1">
    <property type="nucleotide sequence ID" value="NZ_CP036425.1"/>
</dbReference>
<dbReference type="InterPro" id="IPR045584">
    <property type="entry name" value="Pilin-like"/>
</dbReference>
<gene>
    <name evidence="2" type="ORF">KS4_12780</name>
</gene>
<protein>
    <recommendedName>
        <fullName evidence="1">DUF1559 domain-containing protein</fullName>
    </recommendedName>
</protein>
<dbReference type="Pfam" id="PF07963">
    <property type="entry name" value="N_methyl"/>
    <property type="match status" value="1"/>
</dbReference>
<name>A0A517YSL5_9BACT</name>
<dbReference type="Gene3D" id="3.30.700.10">
    <property type="entry name" value="Glycoprotein, Type 4 Pilin"/>
    <property type="match status" value="1"/>
</dbReference>
<accession>A0A517YSL5</accession>
<evidence type="ECO:0000313" key="2">
    <source>
        <dbReference type="EMBL" id="QDU33233.1"/>
    </source>
</evidence>
<dbReference type="PANTHER" id="PTHR30093:SF2">
    <property type="entry name" value="TYPE II SECRETION SYSTEM PROTEIN H"/>
    <property type="match status" value="1"/>
</dbReference>
<keyword evidence="3" id="KW-1185">Reference proteome</keyword>
<dbReference type="KEGG" id="pcor:KS4_12780"/>
<dbReference type="OrthoDB" id="254858at2"/>
<evidence type="ECO:0000259" key="1">
    <source>
        <dbReference type="Pfam" id="PF07596"/>
    </source>
</evidence>
<dbReference type="InterPro" id="IPR012902">
    <property type="entry name" value="N_methyl_site"/>
</dbReference>
<sequence>MSKKRNRTRNWRAFTLIELLVVISIIALLIGILLPALGAARSTARSLQCKTNLKQIGIGMYTYADSFKGHLPYARNWGWQHGGYDIPFVQDVMIPYLGGKEGGGDFSKVFLCPLQEDGWGEDWIVGDVNATHYRYNIDKAIRYEAYAEGDEQSRRIDDMLDPGITVWFWDIAWPDWVDNPDKIFPHAKNGAAFNLLYGDGHVTSMSEDEYGEQAPKDRAEWDTDFITQGWRKE</sequence>